<dbReference type="InterPro" id="IPR019542">
    <property type="entry name" value="Enhancer_polycomb-like_N"/>
</dbReference>
<dbReference type="Pfam" id="PF10513">
    <property type="entry name" value="EPL1"/>
    <property type="match status" value="1"/>
</dbReference>
<evidence type="ECO:0000256" key="1">
    <source>
        <dbReference type="ARBA" id="ARBA00004123"/>
    </source>
</evidence>
<dbReference type="Proteomes" id="UP001603857">
    <property type="component" value="Unassembled WGS sequence"/>
</dbReference>
<evidence type="ECO:0000256" key="6">
    <source>
        <dbReference type="RuleBase" id="RU361124"/>
    </source>
</evidence>
<dbReference type="GO" id="GO:0005634">
    <property type="term" value="C:nucleus"/>
    <property type="evidence" value="ECO:0007669"/>
    <property type="project" value="UniProtKB-SubCell"/>
</dbReference>
<evidence type="ECO:0000313" key="11">
    <source>
        <dbReference type="Proteomes" id="UP001603857"/>
    </source>
</evidence>
<evidence type="ECO:0000313" key="10">
    <source>
        <dbReference type="EMBL" id="KAL2324892.1"/>
    </source>
</evidence>
<sequence length="555" mass="63914">MKRKASGPAGDFEERCRFRVVCSRRKKRLAVAARDDNNNDGCVFSIIRKQKQASGAFSRFLFEALNYIVRLMFTLEELAEFFLMEPFRSTYASQGIYLVEGPPAQNVGVCRFFGITQSMPLFCLDFVAAPLCFMYQHPTMLLRSMFKSLFLLHSETTVSEAIEVNDGQKKMIVVAASHEKLMSLANSCTTVGPSEANSAMVYSSLRVVLPYFYANILMPELDKSEYNYYRVGGVIVTCEQNPYSGEWLLAVKKDGLTWYSFEAEKVMRSSIFKKFSQWRLFLLGNGWRLEFTDDHDWMVFKALYKECFGRNFPIRVAKPIPADISGYAESHSVIPFVDWPSNYISAVNDDFSTVMTMKAANYDMDSEDEKWLRKFNKKYLRVSNDNFELIFYALEKAFHLNPDDCVDAKSAANQCPQDLGTKDVLVAVSKYWTKKRKEKQKRTPLVRVSQNPEPERAPPFGQHLRKRKSLRRPIRYGKGTYRGAWQDREIAYEQNALKEIQKVEVLKALADELEKLAMEKRKRAELLKQKADLALYKANELSRIAAEAAHARQED</sequence>
<keyword evidence="11" id="KW-1185">Reference proteome</keyword>
<reference evidence="10 11" key="1">
    <citation type="submission" date="2024-08" db="EMBL/GenBank/DDBJ databases">
        <title>Insights into the chromosomal genome structure of Flemingia macrophylla.</title>
        <authorList>
            <person name="Ding Y."/>
            <person name="Zhao Y."/>
            <person name="Bi W."/>
            <person name="Wu M."/>
            <person name="Zhao G."/>
            <person name="Gong Y."/>
            <person name="Li W."/>
            <person name="Zhang P."/>
        </authorList>
    </citation>
    <scope>NUCLEOTIDE SEQUENCE [LARGE SCALE GENOMIC DNA]</scope>
    <source>
        <strain evidence="10">DYQJB</strain>
        <tissue evidence="10">Leaf</tissue>
    </source>
</reference>
<gene>
    <name evidence="10" type="ORF">Fmac_023950</name>
</gene>
<dbReference type="InterPro" id="IPR024943">
    <property type="entry name" value="Enhancer_polycomb"/>
</dbReference>
<feature type="coiled-coil region" evidence="7">
    <location>
        <begin position="503"/>
        <end position="530"/>
    </location>
</feature>
<evidence type="ECO:0000256" key="7">
    <source>
        <dbReference type="SAM" id="Coils"/>
    </source>
</evidence>
<keyword evidence="5 6" id="KW-0539">Nucleus</keyword>
<organism evidence="10 11">
    <name type="scientific">Flemingia macrophylla</name>
    <dbReference type="NCBI Taxonomy" id="520843"/>
    <lineage>
        <taxon>Eukaryota</taxon>
        <taxon>Viridiplantae</taxon>
        <taxon>Streptophyta</taxon>
        <taxon>Embryophyta</taxon>
        <taxon>Tracheophyta</taxon>
        <taxon>Spermatophyta</taxon>
        <taxon>Magnoliopsida</taxon>
        <taxon>eudicotyledons</taxon>
        <taxon>Gunneridae</taxon>
        <taxon>Pentapetalae</taxon>
        <taxon>rosids</taxon>
        <taxon>fabids</taxon>
        <taxon>Fabales</taxon>
        <taxon>Fabaceae</taxon>
        <taxon>Papilionoideae</taxon>
        <taxon>50 kb inversion clade</taxon>
        <taxon>NPAAA clade</taxon>
        <taxon>indigoferoid/millettioid clade</taxon>
        <taxon>Phaseoleae</taxon>
        <taxon>Flemingia</taxon>
    </lineage>
</organism>
<dbReference type="EMBL" id="JBGMDY010000008">
    <property type="protein sequence ID" value="KAL2324892.1"/>
    <property type="molecule type" value="Genomic_DNA"/>
</dbReference>
<dbReference type="AlphaFoldDB" id="A0ABD1LN02"/>
<feature type="domain" description="Enhancer of polycomb-like N-terminal" evidence="9">
    <location>
        <begin position="338"/>
        <end position="396"/>
    </location>
</feature>
<keyword evidence="3 6" id="KW-0805">Transcription regulation</keyword>
<evidence type="ECO:0000256" key="8">
    <source>
        <dbReference type="SAM" id="MobiDB-lite"/>
    </source>
</evidence>
<keyword evidence="7" id="KW-0175">Coiled coil</keyword>
<comment type="caution">
    <text evidence="10">The sequence shown here is derived from an EMBL/GenBank/DDBJ whole genome shotgun (WGS) entry which is preliminary data.</text>
</comment>
<evidence type="ECO:0000259" key="9">
    <source>
        <dbReference type="Pfam" id="PF10513"/>
    </source>
</evidence>
<keyword evidence="4 6" id="KW-0804">Transcription</keyword>
<accession>A0ABD1LN02</accession>
<evidence type="ECO:0000256" key="3">
    <source>
        <dbReference type="ARBA" id="ARBA00023015"/>
    </source>
</evidence>
<comment type="similarity">
    <text evidence="2 6">Belongs to the enhancer of polycomb family.</text>
</comment>
<dbReference type="GO" id="GO:0035267">
    <property type="term" value="C:NuA4 histone acetyltransferase complex"/>
    <property type="evidence" value="ECO:0007669"/>
    <property type="project" value="UniProtKB-ARBA"/>
</dbReference>
<comment type="subcellular location">
    <subcellularLocation>
        <location evidence="1 6">Nucleus</location>
    </subcellularLocation>
</comment>
<protein>
    <recommendedName>
        <fullName evidence="6">Enhancer of polycomb-like protein</fullName>
    </recommendedName>
</protein>
<name>A0ABD1LN02_9FABA</name>
<evidence type="ECO:0000256" key="4">
    <source>
        <dbReference type="ARBA" id="ARBA00023163"/>
    </source>
</evidence>
<dbReference type="PANTHER" id="PTHR14898">
    <property type="entry name" value="ENHANCER OF POLYCOMB"/>
    <property type="match status" value="1"/>
</dbReference>
<feature type="region of interest" description="Disordered" evidence="8">
    <location>
        <begin position="441"/>
        <end position="464"/>
    </location>
</feature>
<evidence type="ECO:0000256" key="5">
    <source>
        <dbReference type="ARBA" id="ARBA00023242"/>
    </source>
</evidence>
<proteinExistence type="inferred from homology"/>
<evidence type="ECO:0000256" key="2">
    <source>
        <dbReference type="ARBA" id="ARBA00008035"/>
    </source>
</evidence>